<evidence type="ECO:0000256" key="2">
    <source>
        <dbReference type="ARBA" id="ARBA00022679"/>
    </source>
</evidence>
<dbReference type="Pfam" id="PF00145">
    <property type="entry name" value="DNA_methylase"/>
    <property type="match status" value="1"/>
</dbReference>
<keyword evidence="3 6" id="KW-0949">S-adenosyl-L-methionine</keyword>
<dbReference type="CDD" id="cd00315">
    <property type="entry name" value="Cyt_C5_DNA_methylase"/>
    <property type="match status" value="1"/>
</dbReference>
<dbReference type="PROSITE" id="PS51679">
    <property type="entry name" value="SAM_MT_C5"/>
    <property type="match status" value="1"/>
</dbReference>
<dbReference type="Gene3D" id="3.90.120.10">
    <property type="entry name" value="DNA Methylase, subunit A, domain 2"/>
    <property type="match status" value="1"/>
</dbReference>
<evidence type="ECO:0000256" key="7">
    <source>
        <dbReference type="RuleBase" id="RU000416"/>
    </source>
</evidence>
<evidence type="ECO:0000256" key="8">
    <source>
        <dbReference type="RuleBase" id="RU000417"/>
    </source>
</evidence>
<keyword evidence="1 6" id="KW-0489">Methyltransferase</keyword>
<comment type="caution">
    <text evidence="9">The sequence shown here is derived from an EMBL/GenBank/DDBJ whole genome shotgun (WGS) entry which is preliminary data.</text>
</comment>
<dbReference type="PROSITE" id="PS00094">
    <property type="entry name" value="C5_MTASE_1"/>
    <property type="match status" value="1"/>
</dbReference>
<feature type="active site" evidence="6">
    <location>
        <position position="145"/>
    </location>
</feature>
<dbReference type="SUPFAM" id="SSF53335">
    <property type="entry name" value="S-adenosyl-L-methionine-dependent methyltransferases"/>
    <property type="match status" value="1"/>
</dbReference>
<dbReference type="InterPro" id="IPR018117">
    <property type="entry name" value="C5_DNA_meth_AS"/>
</dbReference>
<dbReference type="GO" id="GO:0032259">
    <property type="term" value="P:methylation"/>
    <property type="evidence" value="ECO:0007669"/>
    <property type="project" value="UniProtKB-KW"/>
</dbReference>
<dbReference type="PANTHER" id="PTHR10629:SF52">
    <property type="entry name" value="DNA (CYTOSINE-5)-METHYLTRANSFERASE 1"/>
    <property type="match status" value="1"/>
</dbReference>
<evidence type="ECO:0000256" key="1">
    <source>
        <dbReference type="ARBA" id="ARBA00022603"/>
    </source>
</evidence>
<keyword evidence="10" id="KW-1185">Reference proteome</keyword>
<reference evidence="9 10" key="1">
    <citation type="submission" date="2020-05" db="EMBL/GenBank/DDBJ databases">
        <title>Distinct polysaccharide utilization as determinants for interspecies competition between intestinal Prevotella spp.</title>
        <authorList>
            <person name="Galvez E.J.C."/>
            <person name="Iljazovic A."/>
            <person name="Strowig T."/>
        </authorList>
    </citation>
    <scope>NUCLEOTIDE SEQUENCE [LARGE SCALE GENOMIC DNA]</scope>
    <source>
        <strain evidence="9 10">PCHR</strain>
    </source>
</reference>
<evidence type="ECO:0000313" key="9">
    <source>
        <dbReference type="EMBL" id="NPE24377.1"/>
    </source>
</evidence>
<evidence type="ECO:0000313" key="10">
    <source>
        <dbReference type="Proteomes" id="UP000820977"/>
    </source>
</evidence>
<evidence type="ECO:0000256" key="6">
    <source>
        <dbReference type="PROSITE-ProRule" id="PRU01016"/>
    </source>
</evidence>
<accession>A0ABX2B005</accession>
<dbReference type="EMBL" id="JABKKJ010000002">
    <property type="protein sequence ID" value="NPE24377.1"/>
    <property type="molecule type" value="Genomic_DNA"/>
</dbReference>
<organism evidence="9 10">
    <name type="scientific">Xylanibacter caecicola</name>
    <dbReference type="NCBI Taxonomy" id="2736294"/>
    <lineage>
        <taxon>Bacteria</taxon>
        <taxon>Pseudomonadati</taxon>
        <taxon>Bacteroidota</taxon>
        <taxon>Bacteroidia</taxon>
        <taxon>Bacteroidales</taxon>
        <taxon>Prevotellaceae</taxon>
        <taxon>Xylanibacter</taxon>
    </lineage>
</organism>
<dbReference type="GO" id="GO:0003886">
    <property type="term" value="F:DNA (cytosine-5-)-methyltransferase activity"/>
    <property type="evidence" value="ECO:0007669"/>
    <property type="project" value="UniProtKB-EC"/>
</dbReference>
<dbReference type="PRINTS" id="PR00105">
    <property type="entry name" value="C5METTRFRASE"/>
</dbReference>
<comment type="similarity">
    <text evidence="6 7">Belongs to the class I-like SAM-binding methyltransferase superfamily. C5-methyltransferase family.</text>
</comment>
<keyword evidence="2 6" id="KW-0808">Transferase</keyword>
<name>A0ABX2B005_9BACT</name>
<keyword evidence="4" id="KW-0680">Restriction system</keyword>
<dbReference type="Gene3D" id="3.40.50.150">
    <property type="entry name" value="Vaccinia Virus protein VP39"/>
    <property type="match status" value="1"/>
</dbReference>
<proteinExistence type="inferred from homology"/>
<dbReference type="Proteomes" id="UP000820977">
    <property type="component" value="Unassembled WGS sequence"/>
</dbReference>
<evidence type="ECO:0000256" key="5">
    <source>
        <dbReference type="ARBA" id="ARBA00047422"/>
    </source>
</evidence>
<dbReference type="PANTHER" id="PTHR10629">
    <property type="entry name" value="CYTOSINE-SPECIFIC METHYLTRANSFERASE"/>
    <property type="match status" value="1"/>
</dbReference>
<evidence type="ECO:0000256" key="4">
    <source>
        <dbReference type="ARBA" id="ARBA00022747"/>
    </source>
</evidence>
<gene>
    <name evidence="9" type="primary">dcm</name>
    <name evidence="9" type="ORF">HPS54_02380</name>
</gene>
<comment type="catalytic activity">
    <reaction evidence="5 8">
        <text>a 2'-deoxycytidine in DNA + S-adenosyl-L-methionine = a 5-methyl-2'-deoxycytidine in DNA + S-adenosyl-L-homocysteine + H(+)</text>
        <dbReference type="Rhea" id="RHEA:13681"/>
        <dbReference type="Rhea" id="RHEA-COMP:11369"/>
        <dbReference type="Rhea" id="RHEA-COMP:11370"/>
        <dbReference type="ChEBI" id="CHEBI:15378"/>
        <dbReference type="ChEBI" id="CHEBI:57856"/>
        <dbReference type="ChEBI" id="CHEBI:59789"/>
        <dbReference type="ChEBI" id="CHEBI:85452"/>
        <dbReference type="ChEBI" id="CHEBI:85454"/>
        <dbReference type="EC" id="2.1.1.37"/>
    </reaction>
</comment>
<evidence type="ECO:0000256" key="3">
    <source>
        <dbReference type="ARBA" id="ARBA00022691"/>
    </source>
</evidence>
<dbReference type="InterPro" id="IPR001525">
    <property type="entry name" value="C5_MeTfrase"/>
</dbReference>
<dbReference type="EC" id="2.1.1.37" evidence="8"/>
<sequence>MNMQFISENNLAALIGTSNATVRKWTENGVYPSRVENGMKGFYLEEIAKIPEVKEMLGSHWDEEKNVYPFREYTSVELFAGGGGLALGLSLAGFSHVLLNEFDNSACNTLRINRPDWNVIEADVRNIDFTPLCNKVDFLSGGFPCQAFSYAGKQGGFNDTRGTLFFELARAVKEIRPKVFMGENVKGLISHDNGRTFNTIKNAIAELGYTLIEPRVLKAVMYQVPQKRERLIMIAIRNDLAEKVYFHWPSPYTQVLTLKDALYKSVIYDTDVPESEGVRYPSKKQKIFDMVPQGGDWRNLPEDIAKEYMGGSWLLGGGKTGMARRLSLDEPSLTLTCSPCQKQTERCHPVETRPLTVREYARVQTFPDNWLFAGTISNKYKQIGNAVPVNLAWAIGRSLIRLFNDIQILESTETPDTSEAVEKILEQLKERDAENVSDVKNDRLKKKTTVRQLNFFDMFADYPDGIVSNMVKETLPKEYGISSKIDMDKNVLICYVKKDNIGEYIEKKATVYYTGKRFPSTVALDKLCYFVPYISGQGIRDIYKIKVVRVGTRKEGQIDNNPADYRLVFEIEYIKSLFSEYKQPVLEIWHTYTDMTLAELTSSV</sequence>
<dbReference type="InterPro" id="IPR050390">
    <property type="entry name" value="C5-Methyltransferase"/>
</dbReference>
<dbReference type="PROSITE" id="PS00095">
    <property type="entry name" value="C5_MTASE_2"/>
    <property type="match status" value="1"/>
</dbReference>
<dbReference type="InterPro" id="IPR029063">
    <property type="entry name" value="SAM-dependent_MTases_sf"/>
</dbReference>
<dbReference type="InterPro" id="IPR031303">
    <property type="entry name" value="C5_meth_CS"/>
</dbReference>
<dbReference type="NCBIfam" id="TIGR00675">
    <property type="entry name" value="dcm"/>
    <property type="match status" value="1"/>
</dbReference>
<protein>
    <recommendedName>
        <fullName evidence="8">Cytosine-specific methyltransferase</fullName>
        <ecNumber evidence="8">2.1.1.37</ecNumber>
    </recommendedName>
</protein>